<keyword evidence="2" id="KW-0472">Membrane</keyword>
<dbReference type="Proteomes" id="UP000286990">
    <property type="component" value="Unassembled WGS sequence"/>
</dbReference>
<dbReference type="PANTHER" id="PTHR24026">
    <property type="entry name" value="FAT ATYPICAL CADHERIN-RELATED"/>
    <property type="match status" value="1"/>
</dbReference>
<name>A0A3R8PZ18_9FLAO</name>
<dbReference type="InterPro" id="IPR002126">
    <property type="entry name" value="Cadherin-like_dom"/>
</dbReference>
<dbReference type="SMART" id="SM00112">
    <property type="entry name" value="CA"/>
    <property type="match status" value="4"/>
</dbReference>
<evidence type="ECO:0000259" key="3">
    <source>
        <dbReference type="PROSITE" id="PS50268"/>
    </source>
</evidence>
<gene>
    <name evidence="4" type="ORF">DZC72_02910</name>
</gene>
<organism evidence="4 5">
    <name type="scientific">Maribacter algicola</name>
    <dbReference type="NCBI Taxonomy" id="2498892"/>
    <lineage>
        <taxon>Bacteria</taxon>
        <taxon>Pseudomonadati</taxon>
        <taxon>Bacteroidota</taxon>
        <taxon>Flavobacteriia</taxon>
        <taxon>Flavobacteriales</taxon>
        <taxon>Flavobacteriaceae</taxon>
        <taxon>Maribacter</taxon>
    </lineage>
</organism>
<dbReference type="OrthoDB" id="1439291at2"/>
<dbReference type="PROSITE" id="PS51257">
    <property type="entry name" value="PROKAR_LIPOPROTEIN"/>
    <property type="match status" value="1"/>
</dbReference>
<sequence length="578" mass="60358">MKNYFTDKPKTMIKQIQNLKIYLALVLLIAVGCNKDDDQPSSVNLQNLEVSMDENPSNGETVGTIQTTEGAAINFSISSQSPSGALSIDSASGELTVANASLFDFETNPTITAIVTADNAENSVTVTITLNNTNEVTAQNLAVTIDENPTIGQVLGSIQTMGNASVFTITAQSPAGAMDIDSATGELTVADAAAFNFETNPTLTATVTIEDAQNPVTVTVTLTDVLEITAQDFTVAVDENPTDGQVLGTVQTNGNGTLDFSITSQTPTGAMAINATTGELTVIDPNLFDFETNPVITAEISVTDGVETTSSTATVNVNDVDEVSAQNTDMNIDENPSNGDVIGTLQASGSNLTYTITFQNPAGAFAINQSTGELSVADETLFDFETNPNMLATISVSNGIQMVSANAMVSLNDVNEVGEYKYGGVIFWIDPASNNSEGLVVAVSNQFYSGTWGCTGTVTGATGTAIGTGSSNTAAIVSSGCGTSGSVIEQIANLDLNGYDDWFLPSEDELTEIYTNISIVNTTTTANGGQLTYQFHWSSTEINTTAARLVNLTTGVVGGSGKDGNIYFAKPVRAWTDF</sequence>
<reference evidence="5" key="1">
    <citation type="submission" date="2018-08" db="EMBL/GenBank/DDBJ databases">
        <authorList>
            <person name="Khan S.A."/>
            <person name="J S.E."/>
        </authorList>
    </citation>
    <scope>NUCLEOTIDE SEQUENCE [LARGE SCALE GENOMIC DNA]</scope>
    <source>
        <strain evidence="5">PoM-212</strain>
    </source>
</reference>
<dbReference type="SUPFAM" id="SSF49313">
    <property type="entry name" value="Cadherin-like"/>
    <property type="match status" value="4"/>
</dbReference>
<accession>A0A3R8PZ18</accession>
<keyword evidence="5" id="KW-1185">Reference proteome</keyword>
<dbReference type="Gene3D" id="2.60.40.60">
    <property type="entry name" value="Cadherins"/>
    <property type="match status" value="4"/>
</dbReference>
<evidence type="ECO:0000313" key="5">
    <source>
        <dbReference type="Proteomes" id="UP000286990"/>
    </source>
</evidence>
<evidence type="ECO:0000313" key="4">
    <source>
        <dbReference type="EMBL" id="RRQ49568.1"/>
    </source>
</evidence>
<evidence type="ECO:0000256" key="2">
    <source>
        <dbReference type="ARBA" id="ARBA00022989"/>
    </source>
</evidence>
<dbReference type="CDD" id="cd11304">
    <property type="entry name" value="Cadherin_repeat"/>
    <property type="match status" value="4"/>
</dbReference>
<dbReference type="GO" id="GO:0005886">
    <property type="term" value="C:plasma membrane"/>
    <property type="evidence" value="ECO:0007669"/>
    <property type="project" value="UniProtKB-SubCell"/>
</dbReference>
<dbReference type="InterPro" id="IPR015919">
    <property type="entry name" value="Cadherin-like_sf"/>
</dbReference>
<dbReference type="GO" id="GO:0007156">
    <property type="term" value="P:homophilic cell adhesion via plasma membrane adhesion molecules"/>
    <property type="evidence" value="ECO:0007669"/>
    <property type="project" value="InterPro"/>
</dbReference>
<dbReference type="EMBL" id="QUSX01000001">
    <property type="protein sequence ID" value="RRQ49568.1"/>
    <property type="molecule type" value="Genomic_DNA"/>
</dbReference>
<dbReference type="GO" id="GO:0005509">
    <property type="term" value="F:calcium ion binding"/>
    <property type="evidence" value="ECO:0007669"/>
    <property type="project" value="InterPro"/>
</dbReference>
<dbReference type="AlphaFoldDB" id="A0A3R8PZ18"/>
<protein>
    <submittedName>
        <fullName evidence="4">DUF1566 domain-containing protein</fullName>
    </submittedName>
</protein>
<keyword evidence="1" id="KW-0812">Transmembrane</keyword>
<evidence type="ECO:0000256" key="1">
    <source>
        <dbReference type="ARBA" id="ARBA00022692"/>
    </source>
</evidence>
<proteinExistence type="predicted"/>
<dbReference type="PROSITE" id="PS50268">
    <property type="entry name" value="CADHERIN_2"/>
    <property type="match status" value="1"/>
</dbReference>
<keyword evidence="2" id="KW-1133">Transmembrane helix</keyword>
<dbReference type="PANTHER" id="PTHR24026:SF126">
    <property type="entry name" value="PROTOCADHERIN FAT 4"/>
    <property type="match status" value="1"/>
</dbReference>
<comment type="caution">
    <text evidence="4">The sequence shown here is derived from an EMBL/GenBank/DDBJ whole genome shotgun (WGS) entry which is preliminary data.</text>
</comment>
<feature type="domain" description="Cadherin" evidence="3">
    <location>
        <begin position="229"/>
        <end position="338"/>
    </location>
</feature>
<reference evidence="5" key="2">
    <citation type="submission" date="2018-12" db="EMBL/GenBank/DDBJ databases">
        <title>Maribacter lutimaris sp. nov., isolated from marine sediment.</title>
        <authorList>
            <person name="Kim K.K."/>
        </authorList>
    </citation>
    <scope>NUCLEOTIDE SEQUENCE [LARGE SCALE GENOMIC DNA]</scope>
    <source>
        <strain evidence="5">PoM-212</strain>
    </source>
</reference>